<evidence type="ECO:0000313" key="2">
    <source>
        <dbReference type="WBParaSite" id="ALUE_0000185901-mRNA-1"/>
    </source>
</evidence>
<organism evidence="1 2">
    <name type="scientific">Ascaris lumbricoides</name>
    <name type="common">Giant roundworm</name>
    <dbReference type="NCBI Taxonomy" id="6252"/>
    <lineage>
        <taxon>Eukaryota</taxon>
        <taxon>Metazoa</taxon>
        <taxon>Ecdysozoa</taxon>
        <taxon>Nematoda</taxon>
        <taxon>Chromadorea</taxon>
        <taxon>Rhabditida</taxon>
        <taxon>Spirurina</taxon>
        <taxon>Ascaridomorpha</taxon>
        <taxon>Ascaridoidea</taxon>
        <taxon>Ascarididae</taxon>
        <taxon>Ascaris</taxon>
    </lineage>
</organism>
<proteinExistence type="predicted"/>
<evidence type="ECO:0000313" key="1">
    <source>
        <dbReference type="Proteomes" id="UP000036681"/>
    </source>
</evidence>
<protein>
    <submittedName>
        <fullName evidence="2">PDZ domain-containing protein</fullName>
    </submittedName>
</protein>
<accession>A0A0M3HK14</accession>
<dbReference type="WBParaSite" id="ALUE_0000185901-mRNA-1">
    <property type="protein sequence ID" value="ALUE_0000185901-mRNA-1"/>
    <property type="gene ID" value="ALUE_0000185901"/>
</dbReference>
<dbReference type="Proteomes" id="UP000036681">
    <property type="component" value="Unplaced"/>
</dbReference>
<keyword evidence="1" id="KW-1185">Reference proteome</keyword>
<name>A0A0M3HK14_ASCLU</name>
<dbReference type="AlphaFoldDB" id="A0A0M3HK14"/>
<reference evidence="2" key="1">
    <citation type="submission" date="2017-02" db="UniProtKB">
        <authorList>
            <consortium name="WormBaseParasite"/>
        </authorList>
    </citation>
    <scope>IDENTIFICATION</scope>
</reference>
<sequence>MSNDRVTPLDVTTKDDLFYEIKCIYPRLVEGNKPTNIRSGLVVGGPNPRSILSSFERPTTQKANIVLKITKDGRAVDNVFIGEKLTAVVESDIERLIFAIHVKSQH</sequence>